<sequence>MPSLFPLPGPSLPSFKTLLVKGSYHSSAPIHLSLSCTSEAVDSYAILISPSRQDLTVALRQYNDEWLKLNSGLGKVSSLSSRVKLLLLSTLTSAFMPAAFHTTLASPPSLLILHEPSAYFLSSDGITSSKWTLSSYLSLITHALSSLTFLARAGQTAASFALFDSRLDQLRLPMVKQPTYRGDDDDDNRAAPRLEPVFNFAQKYFEWIIVADEEVPSVHETRKKKIMVLHRNGPNGGSVKTWEWSEGHDIGNLDAWPATRLFWPS</sequence>
<comment type="caution">
    <text evidence="1">The sequence shown here is derived from an EMBL/GenBank/DDBJ whole genome shotgun (WGS) entry which is preliminary data.</text>
</comment>
<keyword evidence="2" id="KW-1185">Reference proteome</keyword>
<reference evidence="1" key="1">
    <citation type="submission" date="2022-07" db="EMBL/GenBank/DDBJ databases">
        <title>The genome of Lyophyllum shimeji provides insight into the initial evolution of ectomycorrhizal fungal genome.</title>
        <authorList>
            <person name="Kobayashi Y."/>
            <person name="Shibata T."/>
            <person name="Hirakawa H."/>
            <person name="Shigenobu S."/>
            <person name="Nishiyama T."/>
            <person name="Yamada A."/>
            <person name="Hasebe M."/>
            <person name="Kawaguchi M."/>
        </authorList>
    </citation>
    <scope>NUCLEOTIDE SEQUENCE</scope>
    <source>
        <strain evidence="1">AT787</strain>
    </source>
</reference>
<gene>
    <name evidence="1" type="ORF">LshimejAT787_0104880</name>
</gene>
<proteinExistence type="predicted"/>
<protein>
    <submittedName>
        <fullName evidence="1">Uncharacterized protein</fullName>
    </submittedName>
</protein>
<dbReference type="AlphaFoldDB" id="A0A9P3PDG3"/>
<evidence type="ECO:0000313" key="2">
    <source>
        <dbReference type="Proteomes" id="UP001063166"/>
    </source>
</evidence>
<dbReference type="OrthoDB" id="3224367at2759"/>
<dbReference type="Proteomes" id="UP001063166">
    <property type="component" value="Unassembled WGS sequence"/>
</dbReference>
<dbReference type="EMBL" id="BRPK01000001">
    <property type="protein sequence ID" value="GLB33604.1"/>
    <property type="molecule type" value="Genomic_DNA"/>
</dbReference>
<organism evidence="1 2">
    <name type="scientific">Lyophyllum shimeji</name>
    <name type="common">Hon-shimeji</name>
    <name type="synonym">Tricholoma shimeji</name>
    <dbReference type="NCBI Taxonomy" id="47721"/>
    <lineage>
        <taxon>Eukaryota</taxon>
        <taxon>Fungi</taxon>
        <taxon>Dikarya</taxon>
        <taxon>Basidiomycota</taxon>
        <taxon>Agaricomycotina</taxon>
        <taxon>Agaricomycetes</taxon>
        <taxon>Agaricomycetidae</taxon>
        <taxon>Agaricales</taxon>
        <taxon>Tricholomatineae</taxon>
        <taxon>Lyophyllaceae</taxon>
        <taxon>Lyophyllum</taxon>
    </lineage>
</organism>
<evidence type="ECO:0000313" key="1">
    <source>
        <dbReference type="EMBL" id="GLB33604.1"/>
    </source>
</evidence>
<accession>A0A9P3PDG3</accession>
<name>A0A9P3PDG3_LYOSH</name>